<dbReference type="InterPro" id="IPR005467">
    <property type="entry name" value="His_kinase_dom"/>
</dbReference>
<protein>
    <recommendedName>
        <fullName evidence="2">histidine kinase</fullName>
        <ecNumber evidence="2">2.7.13.3</ecNumber>
    </recommendedName>
</protein>
<dbReference type="PROSITE" id="PS50109">
    <property type="entry name" value="HIS_KIN"/>
    <property type="match status" value="1"/>
</dbReference>
<dbReference type="Proteomes" id="UP000664277">
    <property type="component" value="Unassembled WGS sequence"/>
</dbReference>
<dbReference type="SMART" id="SM00387">
    <property type="entry name" value="HATPase_c"/>
    <property type="match status" value="1"/>
</dbReference>
<keyword evidence="3 7" id="KW-0597">Phosphoprotein</keyword>
<dbReference type="AlphaFoldDB" id="A0A8J7PDH8"/>
<keyword evidence="4" id="KW-0808">Transferase</keyword>
<evidence type="ECO:0000256" key="5">
    <source>
        <dbReference type="ARBA" id="ARBA00022777"/>
    </source>
</evidence>
<evidence type="ECO:0000256" key="1">
    <source>
        <dbReference type="ARBA" id="ARBA00000085"/>
    </source>
</evidence>
<dbReference type="InterPro" id="IPR003661">
    <property type="entry name" value="HisK_dim/P_dom"/>
</dbReference>
<evidence type="ECO:0000256" key="4">
    <source>
        <dbReference type="ARBA" id="ARBA00022679"/>
    </source>
</evidence>
<evidence type="ECO:0000256" key="2">
    <source>
        <dbReference type="ARBA" id="ARBA00012438"/>
    </source>
</evidence>
<dbReference type="PANTHER" id="PTHR43547:SF2">
    <property type="entry name" value="HYBRID SIGNAL TRANSDUCTION HISTIDINE KINASE C"/>
    <property type="match status" value="1"/>
</dbReference>
<dbReference type="InterPro" id="IPR036890">
    <property type="entry name" value="HATPase_C_sf"/>
</dbReference>
<dbReference type="GO" id="GO:0000155">
    <property type="term" value="F:phosphorelay sensor kinase activity"/>
    <property type="evidence" value="ECO:0007669"/>
    <property type="project" value="InterPro"/>
</dbReference>
<dbReference type="PANTHER" id="PTHR43547">
    <property type="entry name" value="TWO-COMPONENT HISTIDINE KINASE"/>
    <property type="match status" value="1"/>
</dbReference>
<dbReference type="Gene3D" id="1.10.287.130">
    <property type="match status" value="1"/>
</dbReference>
<dbReference type="SUPFAM" id="SSF55874">
    <property type="entry name" value="ATPase domain of HSP90 chaperone/DNA topoisomerase II/histidine kinase"/>
    <property type="match status" value="1"/>
</dbReference>
<dbReference type="Pfam" id="PF02518">
    <property type="entry name" value="HATPase_c"/>
    <property type="match status" value="1"/>
</dbReference>
<evidence type="ECO:0000259" key="9">
    <source>
        <dbReference type="PROSITE" id="PS50110"/>
    </source>
</evidence>
<evidence type="ECO:0000256" key="6">
    <source>
        <dbReference type="ARBA" id="ARBA00023012"/>
    </source>
</evidence>
<comment type="catalytic activity">
    <reaction evidence="1">
        <text>ATP + protein L-histidine = ADP + protein N-phospho-L-histidine.</text>
        <dbReference type="EC" id="2.7.13.3"/>
    </reaction>
</comment>
<gene>
    <name evidence="10" type="ORF">J0M35_04905</name>
</gene>
<sequence>MKILIADKDNQAVKLLDLILKELKFEPIVCNSGEEAWRRFQSNNFPPVLIIDPNLPDISGFELLKRVRESKRGKVTYVIFLAPRGLRENLIAAYNAGVDDYIVKPFYAEEMKARLRSAKRLVTLQSNLLDRNILLEEMVYAVTHDMRTPLIAMEMTGKQAQEGIYGDLPESYKKILKTTEGSLKDLLSMVDNLLRVARYEAGKIERNTEPVDLLKVCQECLDELRPIYEKKGLNVRLLQDTLEVKLTIVRQDLKRVIFNLLDNAIKFTPARGSITLSVQKVQDKVIVGVQDSGRGVRAEEAKELFNRFARASGARHAPGTGLGLYMCRRIIEAHGGIIDCIPRKSEGEGTGTTFSFMLPVQN</sequence>
<dbReference type="InterPro" id="IPR004358">
    <property type="entry name" value="Sig_transdc_His_kin-like_C"/>
</dbReference>
<evidence type="ECO:0000256" key="3">
    <source>
        <dbReference type="ARBA" id="ARBA00022553"/>
    </source>
</evidence>
<dbReference type="CDD" id="cd00075">
    <property type="entry name" value="HATPase"/>
    <property type="match status" value="1"/>
</dbReference>
<dbReference type="Gene3D" id="3.30.565.10">
    <property type="entry name" value="Histidine kinase-like ATPase, C-terminal domain"/>
    <property type="match status" value="1"/>
</dbReference>
<reference evidence="10" key="1">
    <citation type="submission" date="2021-02" db="EMBL/GenBank/DDBJ databases">
        <title>Genome-Resolved Metagenomics of a Microbial Community Performing Photosynthetic Biological Nutrient Removal.</title>
        <authorList>
            <person name="Mcdaniel E.A."/>
        </authorList>
    </citation>
    <scope>NUCLEOTIDE SEQUENCE</scope>
    <source>
        <strain evidence="10">UWPOB_OBS1</strain>
    </source>
</reference>
<dbReference type="SUPFAM" id="SSF52172">
    <property type="entry name" value="CheY-like"/>
    <property type="match status" value="1"/>
</dbReference>
<dbReference type="SMART" id="SM00388">
    <property type="entry name" value="HisKA"/>
    <property type="match status" value="1"/>
</dbReference>
<dbReference type="Pfam" id="PF00512">
    <property type="entry name" value="HisKA"/>
    <property type="match status" value="1"/>
</dbReference>
<dbReference type="PRINTS" id="PR00344">
    <property type="entry name" value="BCTRLSENSOR"/>
</dbReference>
<name>A0A8J7PDH8_9BACT</name>
<dbReference type="EC" id="2.7.13.3" evidence="2"/>
<dbReference type="CDD" id="cd00082">
    <property type="entry name" value="HisKA"/>
    <property type="match status" value="1"/>
</dbReference>
<feature type="modified residue" description="4-aspartylphosphate" evidence="7">
    <location>
        <position position="52"/>
    </location>
</feature>
<feature type="domain" description="Histidine kinase" evidence="8">
    <location>
        <begin position="141"/>
        <end position="362"/>
    </location>
</feature>
<dbReference type="EMBL" id="JAFLCK010000004">
    <property type="protein sequence ID" value="MBN8659678.1"/>
    <property type="molecule type" value="Genomic_DNA"/>
</dbReference>
<accession>A0A8J7PDH8</accession>
<feature type="domain" description="Response regulatory" evidence="9">
    <location>
        <begin position="2"/>
        <end position="119"/>
    </location>
</feature>
<evidence type="ECO:0000256" key="7">
    <source>
        <dbReference type="PROSITE-ProRule" id="PRU00169"/>
    </source>
</evidence>
<evidence type="ECO:0000313" key="11">
    <source>
        <dbReference type="Proteomes" id="UP000664277"/>
    </source>
</evidence>
<dbReference type="FunFam" id="3.30.565.10:FF:000006">
    <property type="entry name" value="Sensor histidine kinase WalK"/>
    <property type="match status" value="1"/>
</dbReference>
<evidence type="ECO:0000259" key="8">
    <source>
        <dbReference type="PROSITE" id="PS50109"/>
    </source>
</evidence>
<dbReference type="InterPro" id="IPR011006">
    <property type="entry name" value="CheY-like_superfamily"/>
</dbReference>
<dbReference type="SMART" id="SM00448">
    <property type="entry name" value="REC"/>
    <property type="match status" value="1"/>
</dbReference>
<comment type="caution">
    <text evidence="10">The sequence shown here is derived from an EMBL/GenBank/DDBJ whole genome shotgun (WGS) entry which is preliminary data.</text>
</comment>
<dbReference type="Gene3D" id="3.40.50.2300">
    <property type="match status" value="1"/>
</dbReference>
<dbReference type="PROSITE" id="PS50110">
    <property type="entry name" value="RESPONSE_REGULATORY"/>
    <property type="match status" value="1"/>
</dbReference>
<evidence type="ECO:0000313" key="10">
    <source>
        <dbReference type="EMBL" id="MBN8659678.1"/>
    </source>
</evidence>
<dbReference type="Pfam" id="PF00072">
    <property type="entry name" value="Response_reg"/>
    <property type="match status" value="1"/>
</dbReference>
<dbReference type="InterPro" id="IPR003594">
    <property type="entry name" value="HATPase_dom"/>
</dbReference>
<keyword evidence="6" id="KW-0902">Two-component regulatory system</keyword>
<keyword evidence="5" id="KW-0418">Kinase</keyword>
<organism evidence="10 11">
    <name type="scientific">Candidatus Obscuribacter phosphatis</name>
    <dbReference type="NCBI Taxonomy" id="1906157"/>
    <lineage>
        <taxon>Bacteria</taxon>
        <taxon>Bacillati</taxon>
        <taxon>Candidatus Melainabacteria</taxon>
        <taxon>Candidatus Obscuribacterales</taxon>
        <taxon>Candidatus Obscuribacteraceae</taxon>
        <taxon>Candidatus Obscuribacter</taxon>
    </lineage>
</organism>
<dbReference type="InterPro" id="IPR001789">
    <property type="entry name" value="Sig_transdc_resp-reg_receiver"/>
</dbReference>
<proteinExistence type="predicted"/>